<dbReference type="PANTHER" id="PTHR33116">
    <property type="entry name" value="REVERSE TRANSCRIPTASE ZINC-BINDING DOMAIN-CONTAINING PROTEIN-RELATED-RELATED"/>
    <property type="match status" value="1"/>
</dbReference>
<comment type="caution">
    <text evidence="1">The sequence shown here is derived from an EMBL/GenBank/DDBJ whole genome shotgun (WGS) entry which is preliminary data.</text>
</comment>
<reference evidence="1" key="2">
    <citation type="submission" date="2022-01" db="EMBL/GenBank/DDBJ databases">
        <authorList>
            <person name="Yamashiro T."/>
            <person name="Shiraishi A."/>
            <person name="Satake H."/>
            <person name="Nakayama K."/>
        </authorList>
    </citation>
    <scope>NUCLEOTIDE SEQUENCE</scope>
</reference>
<proteinExistence type="predicted"/>
<organism evidence="1 2">
    <name type="scientific">Tanacetum coccineum</name>
    <dbReference type="NCBI Taxonomy" id="301880"/>
    <lineage>
        <taxon>Eukaryota</taxon>
        <taxon>Viridiplantae</taxon>
        <taxon>Streptophyta</taxon>
        <taxon>Embryophyta</taxon>
        <taxon>Tracheophyta</taxon>
        <taxon>Spermatophyta</taxon>
        <taxon>Magnoliopsida</taxon>
        <taxon>eudicotyledons</taxon>
        <taxon>Gunneridae</taxon>
        <taxon>Pentapetalae</taxon>
        <taxon>asterids</taxon>
        <taxon>campanulids</taxon>
        <taxon>Asterales</taxon>
        <taxon>Asteraceae</taxon>
        <taxon>Asteroideae</taxon>
        <taxon>Anthemideae</taxon>
        <taxon>Anthemidinae</taxon>
        <taxon>Tanacetum</taxon>
    </lineage>
</organism>
<protein>
    <recommendedName>
        <fullName evidence="3">RNA-directed DNA polymerase, eukaryota, reverse transcriptase zinc-binding domain protein</fullName>
    </recommendedName>
</protein>
<reference evidence="1" key="1">
    <citation type="journal article" date="2022" name="Int. J. Mol. Sci.">
        <title>Draft Genome of Tanacetum Coccineum: Genomic Comparison of Closely Related Tanacetum-Family Plants.</title>
        <authorList>
            <person name="Yamashiro T."/>
            <person name="Shiraishi A."/>
            <person name="Nakayama K."/>
            <person name="Satake H."/>
        </authorList>
    </citation>
    <scope>NUCLEOTIDE SEQUENCE</scope>
</reference>
<gene>
    <name evidence="1" type="ORF">Tco_1121925</name>
</gene>
<evidence type="ECO:0000313" key="2">
    <source>
        <dbReference type="Proteomes" id="UP001151760"/>
    </source>
</evidence>
<name>A0ABQ5J0M4_9ASTR</name>
<feature type="non-terminal residue" evidence="1">
    <location>
        <position position="486"/>
    </location>
</feature>
<dbReference type="PANTHER" id="PTHR33116:SF76">
    <property type="entry name" value="DUF4283 DOMAIN-CONTAINING PROTEIN"/>
    <property type="match status" value="1"/>
</dbReference>
<dbReference type="Proteomes" id="UP001151760">
    <property type="component" value="Unassembled WGS sequence"/>
</dbReference>
<dbReference type="EMBL" id="BQNB010021353">
    <property type="protein sequence ID" value="GJU05495.1"/>
    <property type="molecule type" value="Genomic_DNA"/>
</dbReference>
<accession>A0ABQ5J0M4</accession>
<sequence>MTWHPIVTIPVLPDFRGVTNKGLKMELLQILPFKLGSLPMKYLGVPLIAKKLGVKDCKCLVDNVEKRINYWRNKLLSYAVVVKDLDKLFKRFLWNSGYFAKGKAMYFAKGKTKEGLVNTVKLKGKSFWELDPDTSDSWGWKSMLETKDKLKPFVIYKIGDGNETVKDGISNGRWEWPDEWNGKVKMFVSFIYASNSIPERRELWNKLHLMVKKMRYLIKALNDQNWKNGNLFDKVLVLKQQLKDVQSTLVADPFNQEIKRKAVEIHSKYIGAIEDELKLLRQTAKIKWLKEGDKNSAFFHSILKSRKSKNRVESICGEDGERFEGSIVADQFLNHFQNFLGKANPVKPLSDLGDTAIKKLSKEVADSMIREVTDEDNQKALFDIDSNKAASPNGFTSYFFKKSWSIIGKDICLAVKYFFKNGKILGELNATLIALVPKIETPGNVSDFRPIACCNVLYKCIRTHIQDNILIAQEFFKGYNRKQGAK</sequence>
<keyword evidence="2" id="KW-1185">Reference proteome</keyword>
<evidence type="ECO:0000313" key="1">
    <source>
        <dbReference type="EMBL" id="GJU05495.1"/>
    </source>
</evidence>
<evidence type="ECO:0008006" key="3">
    <source>
        <dbReference type="Google" id="ProtNLM"/>
    </source>
</evidence>